<dbReference type="SUPFAM" id="SSF55073">
    <property type="entry name" value="Nucleotide cyclase"/>
    <property type="match status" value="1"/>
</dbReference>
<dbReference type="AlphaFoldDB" id="A0A4V1LSF4"/>
<dbReference type="PANTHER" id="PTHR46663:SF2">
    <property type="entry name" value="GGDEF DOMAIN-CONTAINING PROTEIN"/>
    <property type="match status" value="1"/>
</dbReference>
<evidence type="ECO:0000256" key="2">
    <source>
        <dbReference type="SAM" id="Phobius"/>
    </source>
</evidence>
<dbReference type="InterPro" id="IPR000160">
    <property type="entry name" value="GGDEF_dom"/>
</dbReference>
<dbReference type="InterPro" id="IPR029787">
    <property type="entry name" value="Nucleotide_cyclase"/>
</dbReference>
<organism evidence="5 6">
    <name type="scientific">Veronia nyctiphanis</name>
    <dbReference type="NCBI Taxonomy" id="1278244"/>
    <lineage>
        <taxon>Bacteria</taxon>
        <taxon>Pseudomonadati</taxon>
        <taxon>Pseudomonadota</taxon>
        <taxon>Gammaproteobacteria</taxon>
        <taxon>Vibrionales</taxon>
        <taxon>Vibrionaceae</taxon>
        <taxon>Veronia</taxon>
    </lineage>
</organism>
<dbReference type="Proteomes" id="UP000290287">
    <property type="component" value="Unassembled WGS sequence"/>
</dbReference>
<dbReference type="Pfam" id="PF00672">
    <property type="entry name" value="HAMP"/>
    <property type="match status" value="1"/>
</dbReference>
<evidence type="ECO:0000313" key="6">
    <source>
        <dbReference type="Proteomes" id="UP000290287"/>
    </source>
</evidence>
<dbReference type="SMART" id="SM00267">
    <property type="entry name" value="GGDEF"/>
    <property type="match status" value="1"/>
</dbReference>
<dbReference type="GO" id="GO:0016020">
    <property type="term" value="C:membrane"/>
    <property type="evidence" value="ECO:0007669"/>
    <property type="project" value="InterPro"/>
</dbReference>
<feature type="domain" description="GGDEF" evidence="4">
    <location>
        <begin position="457"/>
        <end position="587"/>
    </location>
</feature>
<proteinExistence type="predicted"/>
<dbReference type="CDD" id="cd01949">
    <property type="entry name" value="GGDEF"/>
    <property type="match status" value="1"/>
</dbReference>
<gene>
    <name evidence="5" type="ORF">CS022_20660</name>
</gene>
<dbReference type="GO" id="GO:0007165">
    <property type="term" value="P:signal transduction"/>
    <property type="evidence" value="ECO:0007669"/>
    <property type="project" value="InterPro"/>
</dbReference>
<protein>
    <submittedName>
        <fullName evidence="5">GGDEF domain-containing protein</fullName>
    </submittedName>
</protein>
<name>A0A4V1LSF4_9GAMM</name>
<feature type="transmembrane region" description="Helical" evidence="2">
    <location>
        <begin position="12"/>
        <end position="31"/>
    </location>
</feature>
<evidence type="ECO:0000313" key="5">
    <source>
        <dbReference type="EMBL" id="RXJ71508.1"/>
    </source>
</evidence>
<comment type="caution">
    <text evidence="5">The sequence shown here is derived from an EMBL/GenBank/DDBJ whole genome shotgun (WGS) entry which is preliminary data.</text>
</comment>
<accession>A0A4V1LSF4</accession>
<dbReference type="OrthoDB" id="766410at2"/>
<dbReference type="PANTHER" id="PTHR46663">
    <property type="entry name" value="DIGUANYLATE CYCLASE DGCT-RELATED"/>
    <property type="match status" value="1"/>
</dbReference>
<keyword evidence="2" id="KW-0472">Membrane</keyword>
<dbReference type="Pfam" id="PF00990">
    <property type="entry name" value="GGDEF"/>
    <property type="match status" value="1"/>
</dbReference>
<dbReference type="InterPro" id="IPR003660">
    <property type="entry name" value="HAMP_dom"/>
</dbReference>
<dbReference type="GO" id="GO:0003824">
    <property type="term" value="F:catalytic activity"/>
    <property type="evidence" value="ECO:0007669"/>
    <property type="project" value="UniProtKB-ARBA"/>
</dbReference>
<keyword evidence="2" id="KW-1133">Transmembrane helix</keyword>
<dbReference type="EMBL" id="PEIB01000036">
    <property type="protein sequence ID" value="RXJ71508.1"/>
    <property type="molecule type" value="Genomic_DNA"/>
</dbReference>
<keyword evidence="6" id="KW-1185">Reference proteome</keyword>
<dbReference type="Gene3D" id="3.30.450.20">
    <property type="entry name" value="PAS domain"/>
    <property type="match status" value="1"/>
</dbReference>
<feature type="domain" description="HAMP" evidence="3">
    <location>
        <begin position="365"/>
        <end position="418"/>
    </location>
</feature>
<dbReference type="InterPro" id="IPR052163">
    <property type="entry name" value="DGC-Regulatory_Protein"/>
</dbReference>
<feature type="transmembrane region" description="Helical" evidence="2">
    <location>
        <begin position="341"/>
        <end position="364"/>
    </location>
</feature>
<dbReference type="FunFam" id="3.30.70.270:FF:000001">
    <property type="entry name" value="Diguanylate cyclase domain protein"/>
    <property type="match status" value="1"/>
</dbReference>
<dbReference type="RefSeq" id="WP_129123821.1">
    <property type="nucleotide sequence ID" value="NZ_PEIB01000036.1"/>
</dbReference>
<evidence type="ECO:0000259" key="4">
    <source>
        <dbReference type="PROSITE" id="PS50887"/>
    </source>
</evidence>
<dbReference type="CDD" id="cd06225">
    <property type="entry name" value="HAMP"/>
    <property type="match status" value="1"/>
</dbReference>
<dbReference type="PROSITE" id="PS50887">
    <property type="entry name" value="GGDEF"/>
    <property type="match status" value="1"/>
</dbReference>
<dbReference type="NCBIfam" id="TIGR00254">
    <property type="entry name" value="GGDEF"/>
    <property type="match status" value="1"/>
</dbReference>
<dbReference type="InterPro" id="IPR043128">
    <property type="entry name" value="Rev_trsase/Diguanyl_cyclase"/>
</dbReference>
<keyword evidence="2" id="KW-0812">Transmembrane</keyword>
<dbReference type="SUPFAM" id="SSF158472">
    <property type="entry name" value="HAMP domain-like"/>
    <property type="match status" value="1"/>
</dbReference>
<dbReference type="CDD" id="cd18774">
    <property type="entry name" value="PDC2_HK_sensor"/>
    <property type="match status" value="1"/>
</dbReference>
<dbReference type="Gene3D" id="3.30.70.270">
    <property type="match status" value="1"/>
</dbReference>
<reference evidence="5 6" key="1">
    <citation type="submission" date="2017-10" db="EMBL/GenBank/DDBJ databases">
        <title>Nyctiphanis sp. nov., isolated from the stomach of the euphausiid Nyctiphanes simplex (Hansen, 1911) in the Gulf of California.</title>
        <authorList>
            <person name="Gomez-Gil B."/>
            <person name="Aguilar-Mendez M."/>
            <person name="Lopez-Cortes A."/>
            <person name="Gomez-Gutierrez J."/>
            <person name="Roque A."/>
            <person name="Lang E."/>
            <person name="Gonzalez-Castillo A."/>
        </authorList>
    </citation>
    <scope>NUCLEOTIDE SEQUENCE [LARGE SCALE GENOMIC DNA]</scope>
    <source>
        <strain evidence="5 6">CAIM 600</strain>
    </source>
</reference>
<comment type="cofactor">
    <cofactor evidence="1">
        <name>Mg(2+)</name>
        <dbReference type="ChEBI" id="CHEBI:18420"/>
    </cofactor>
</comment>
<evidence type="ECO:0000256" key="1">
    <source>
        <dbReference type="ARBA" id="ARBA00001946"/>
    </source>
</evidence>
<sequence>MFDNMKIKNKLPFVIITFALISAIITGGISFKYSADQLTSSAEGKLTALLESRKESLTHYFEIISKDIVFQSRSPTVREAMASFGEGWKLIDSDPKRALQALYISDNPFDVGQKESLTHSDDGSIYSKYHSDFHGYFRNLAATHGYYDIFLVNQKGDIVYSVKKENDYATNLLRGEWKDSHIAEAFIQINKNPSVGSLYLTDYFNYGPSNNEPEAFLATPIHIKGEEYIGVLIFQMPIAALNSVMHVTAGMGETGETFLVGSDRLMRSDSRFLGSKSILKTRVDTDSVDKALKGISGIHTEMDYRDEEVLSAFAPFKYMSLNWAIIAEVERAEILLGLYELTAILLTAMLIGSVGILLVGYYIASDIATPISNMTTIMNRLADNDLDINISVSQRKDEVGCMAKALEVFKSNAIERDKLQKKLTHMAHHDMLTGLPTRKLIMDRLQDITAESGKESRTFAVMFADLDNFKTVNDTLGHHIGDEVIKTAARIFKESLKEEDFVARIGGDEFIILVTDVADADAALIVANKLVVAIKTGLSVVCATIPVTLSLGVAIYPEDAGDVTSLIRHADEAMYRAKEASKNRCSR</sequence>
<dbReference type="PROSITE" id="PS50885">
    <property type="entry name" value="HAMP"/>
    <property type="match status" value="1"/>
</dbReference>
<dbReference type="SMART" id="SM00304">
    <property type="entry name" value="HAMP"/>
    <property type="match status" value="1"/>
</dbReference>
<evidence type="ECO:0000259" key="3">
    <source>
        <dbReference type="PROSITE" id="PS50885"/>
    </source>
</evidence>
<dbReference type="Gene3D" id="1.10.8.500">
    <property type="entry name" value="HAMP domain in histidine kinase"/>
    <property type="match status" value="1"/>
</dbReference>